<dbReference type="PANTHER" id="PTHR10196:SF69">
    <property type="entry name" value="GLYCEROL KINASE"/>
    <property type="match status" value="1"/>
</dbReference>
<accession>A0A1I2FJU3</accession>
<evidence type="ECO:0000313" key="7">
    <source>
        <dbReference type="Proteomes" id="UP000199513"/>
    </source>
</evidence>
<dbReference type="STRING" id="1003.SAMN04488541_101440"/>
<dbReference type="InterPro" id="IPR018484">
    <property type="entry name" value="FGGY_N"/>
</dbReference>
<dbReference type="Pfam" id="PF00370">
    <property type="entry name" value="FGGY_N"/>
    <property type="match status" value="1"/>
</dbReference>
<keyword evidence="3 6" id="KW-0418">Kinase</keyword>
<name>A0A1I2FJU3_9BACT</name>
<dbReference type="Gene3D" id="3.30.420.40">
    <property type="match status" value="2"/>
</dbReference>
<feature type="domain" description="Carbohydrate kinase FGGY N-terminal" evidence="4">
    <location>
        <begin position="7"/>
        <end position="195"/>
    </location>
</feature>
<evidence type="ECO:0000256" key="3">
    <source>
        <dbReference type="ARBA" id="ARBA00022777"/>
    </source>
</evidence>
<keyword evidence="7" id="KW-1185">Reference proteome</keyword>
<protein>
    <submittedName>
        <fullName evidence="6">Sugar (Pentulose or hexulose) kinase</fullName>
    </submittedName>
</protein>
<dbReference type="GO" id="GO:0005829">
    <property type="term" value="C:cytosol"/>
    <property type="evidence" value="ECO:0007669"/>
    <property type="project" value="TreeGrafter"/>
</dbReference>
<dbReference type="GO" id="GO:0006071">
    <property type="term" value="P:glycerol metabolic process"/>
    <property type="evidence" value="ECO:0007669"/>
    <property type="project" value="TreeGrafter"/>
</dbReference>
<dbReference type="EMBL" id="FONY01000014">
    <property type="protein sequence ID" value="SFF05555.1"/>
    <property type="molecule type" value="Genomic_DNA"/>
</dbReference>
<dbReference type="Proteomes" id="UP000199513">
    <property type="component" value="Unassembled WGS sequence"/>
</dbReference>
<evidence type="ECO:0000259" key="4">
    <source>
        <dbReference type="Pfam" id="PF00370"/>
    </source>
</evidence>
<reference evidence="6 7" key="1">
    <citation type="submission" date="2016-10" db="EMBL/GenBank/DDBJ databases">
        <authorList>
            <person name="de Groot N.N."/>
        </authorList>
    </citation>
    <scope>NUCLEOTIDE SEQUENCE [LARGE SCALE GENOMIC DNA]</scope>
    <source>
        <strain>GEY</strain>
        <strain evidence="7">DSM 9560</strain>
    </source>
</reference>
<dbReference type="AlphaFoldDB" id="A0A1I2FJU3"/>
<dbReference type="RefSeq" id="WP_091544290.1">
    <property type="nucleotide sequence ID" value="NZ_FONY01000014.1"/>
</dbReference>
<feature type="domain" description="Carbohydrate kinase FGGY C-terminal" evidence="5">
    <location>
        <begin position="245"/>
        <end position="421"/>
    </location>
</feature>
<gene>
    <name evidence="6" type="ORF">SAMN04488541_101440</name>
</gene>
<dbReference type="PANTHER" id="PTHR10196">
    <property type="entry name" value="SUGAR KINASE"/>
    <property type="match status" value="1"/>
</dbReference>
<evidence type="ECO:0000256" key="1">
    <source>
        <dbReference type="ARBA" id="ARBA00009156"/>
    </source>
</evidence>
<keyword evidence="2" id="KW-0808">Transferase</keyword>
<dbReference type="SUPFAM" id="SSF53067">
    <property type="entry name" value="Actin-like ATPase domain"/>
    <property type="match status" value="2"/>
</dbReference>
<dbReference type="Pfam" id="PF21546">
    <property type="entry name" value="FGGY_C_2"/>
    <property type="match status" value="1"/>
</dbReference>
<evidence type="ECO:0000256" key="2">
    <source>
        <dbReference type="ARBA" id="ARBA00022679"/>
    </source>
</evidence>
<proteinExistence type="inferred from homology"/>
<evidence type="ECO:0000313" key="6">
    <source>
        <dbReference type="EMBL" id="SFF05555.1"/>
    </source>
</evidence>
<dbReference type="GO" id="GO:0004370">
    <property type="term" value="F:glycerol kinase activity"/>
    <property type="evidence" value="ECO:0007669"/>
    <property type="project" value="TreeGrafter"/>
</dbReference>
<dbReference type="InterPro" id="IPR043129">
    <property type="entry name" value="ATPase_NBD"/>
</dbReference>
<evidence type="ECO:0000259" key="5">
    <source>
        <dbReference type="Pfam" id="PF21546"/>
    </source>
</evidence>
<dbReference type="CDD" id="cd07772">
    <property type="entry name" value="ASKHA_NBD_FGGY_NaCK-like"/>
    <property type="match status" value="1"/>
</dbReference>
<dbReference type="InterPro" id="IPR049382">
    <property type="entry name" value="FGGY_C_2"/>
</dbReference>
<organism evidence="6 7">
    <name type="scientific">Thermoflexibacter ruber</name>
    <dbReference type="NCBI Taxonomy" id="1003"/>
    <lineage>
        <taxon>Bacteria</taxon>
        <taxon>Pseudomonadati</taxon>
        <taxon>Bacteroidota</taxon>
        <taxon>Cytophagia</taxon>
        <taxon>Cytophagales</taxon>
        <taxon>Thermoflexibacteraceae</taxon>
        <taxon>Thermoflexibacter</taxon>
    </lineage>
</organism>
<sequence>MQTVTAIFDIGKTNKKFLLYDENLQIVREEQGKIPEMTDEDGFPCDDLSLLTQWIYATWAKVVADKQFFVKQINFTTYGASFVHLDKNGKALTPLYNYLKPFPEELLDSFYQKYGDKITLAVQTASPPLAMLNSGLQLYWLKYHKPDLFKQVRTSLHFPQYCSYLFSGRLSTEFTSIGCHTMLWDFVKKDYHAWVYQEELHQLFPPIATSYVNGTTLFREHQIPCGVGLHDSSAALIPYKKLTSEPFILLSTGTWGIALNPFSTEPLSESELLQDCLKYLTFEGQSVKASRLFIGNLHEQVTEKLAEFFHKSNDYFKNISAIPNFNIDEKLRQTRIFHEDSLSAYADYEQAYATFMLDLVQKQVQKIKLIMDSSITYKNLFIDGGFAKNPIFLTFLAYFFPALNIQTVSFAQGTSLGAAQALFD</sequence>
<dbReference type="OrthoDB" id="9786272at2"/>
<comment type="similarity">
    <text evidence="1">Belongs to the FGGY kinase family.</text>
</comment>